<dbReference type="EMBL" id="JAGSOG010000065">
    <property type="protein sequence ID" value="MBR7834641.1"/>
    <property type="molecule type" value="Genomic_DNA"/>
</dbReference>
<evidence type="ECO:0000256" key="3">
    <source>
        <dbReference type="SAM" id="MobiDB-lite"/>
    </source>
</evidence>
<dbReference type="SUPFAM" id="SSF46689">
    <property type="entry name" value="Homeodomain-like"/>
    <property type="match status" value="1"/>
</dbReference>
<dbReference type="InterPro" id="IPR041474">
    <property type="entry name" value="NicS_C"/>
</dbReference>
<gene>
    <name evidence="5" type="ORF">KDL01_15310</name>
</gene>
<evidence type="ECO:0000313" key="5">
    <source>
        <dbReference type="EMBL" id="MBR7834641.1"/>
    </source>
</evidence>
<feature type="domain" description="HTH tetR-type" evidence="4">
    <location>
        <begin position="19"/>
        <end position="79"/>
    </location>
</feature>
<proteinExistence type="predicted"/>
<feature type="compositionally biased region" description="Basic and acidic residues" evidence="3">
    <location>
        <begin position="11"/>
        <end position="21"/>
    </location>
</feature>
<keyword evidence="1 2" id="KW-0238">DNA-binding</keyword>
<dbReference type="RefSeq" id="WP_212529160.1">
    <property type="nucleotide sequence ID" value="NZ_JAGSOG010000065.1"/>
</dbReference>
<evidence type="ECO:0000259" key="4">
    <source>
        <dbReference type="PROSITE" id="PS50977"/>
    </source>
</evidence>
<dbReference type="InterPro" id="IPR001647">
    <property type="entry name" value="HTH_TetR"/>
</dbReference>
<evidence type="ECO:0000256" key="1">
    <source>
        <dbReference type="ARBA" id="ARBA00023125"/>
    </source>
</evidence>
<dbReference type="GO" id="GO:0003677">
    <property type="term" value="F:DNA binding"/>
    <property type="evidence" value="ECO:0007669"/>
    <property type="project" value="UniProtKB-UniRule"/>
</dbReference>
<comment type="caution">
    <text evidence="5">The sequence shown here is derived from an EMBL/GenBank/DDBJ whole genome shotgun (WGS) entry which is preliminary data.</text>
</comment>
<dbReference type="PROSITE" id="PS50977">
    <property type="entry name" value="HTH_TETR_2"/>
    <property type="match status" value="1"/>
</dbReference>
<accession>A0A941ITR9</accession>
<dbReference type="GO" id="GO:0006355">
    <property type="term" value="P:regulation of DNA-templated transcription"/>
    <property type="evidence" value="ECO:0007669"/>
    <property type="project" value="UniProtKB-ARBA"/>
</dbReference>
<keyword evidence="6" id="KW-1185">Reference proteome</keyword>
<organism evidence="5 6">
    <name type="scientific">Actinospica durhamensis</name>
    <dbReference type="NCBI Taxonomy" id="1508375"/>
    <lineage>
        <taxon>Bacteria</taxon>
        <taxon>Bacillati</taxon>
        <taxon>Actinomycetota</taxon>
        <taxon>Actinomycetes</taxon>
        <taxon>Catenulisporales</taxon>
        <taxon>Actinospicaceae</taxon>
        <taxon>Actinospica</taxon>
    </lineage>
</organism>
<feature type="region of interest" description="Disordered" evidence="3">
    <location>
        <begin position="1"/>
        <end position="21"/>
    </location>
</feature>
<feature type="DNA-binding region" description="H-T-H motif" evidence="2">
    <location>
        <begin position="42"/>
        <end position="61"/>
    </location>
</feature>
<evidence type="ECO:0000256" key="2">
    <source>
        <dbReference type="PROSITE-ProRule" id="PRU00335"/>
    </source>
</evidence>
<dbReference type="Pfam" id="PF17938">
    <property type="entry name" value="TetR_C_29"/>
    <property type="match status" value="1"/>
</dbReference>
<dbReference type="PRINTS" id="PR00455">
    <property type="entry name" value="HTHTETR"/>
</dbReference>
<reference evidence="5" key="1">
    <citation type="submission" date="2021-04" db="EMBL/GenBank/DDBJ databases">
        <title>Genome based classification of Actinospica acidithermotolerans sp. nov., an actinobacterium isolated from an Indonesian hot spring.</title>
        <authorList>
            <person name="Kusuma A.B."/>
            <person name="Putra K.E."/>
            <person name="Nafisah S."/>
            <person name="Loh J."/>
            <person name="Nouioui I."/>
            <person name="Goodfellow M."/>
        </authorList>
    </citation>
    <scope>NUCLEOTIDE SEQUENCE</scope>
    <source>
        <strain evidence="5">CSCA 57</strain>
    </source>
</reference>
<sequence>MATDDAPSAPAKERTRDPERTRSEILEVATAEFAKLGYAGARVDEIAARTRTTKRMIYYYFGGKEQLFIAVLEQAYNRIRANEQDLDVSHLDPVSAVRRLAEISFDHHEAHPEFIRLVSIENIHDAEHIIKSETLSDLNWPAIEIIHKVLAAGREQGVFKADADAVDVHAIISSFCFFRVSNRATFGTLFHRDLTDPALREHYRRMLGDLVVRYLAADPAD</sequence>
<dbReference type="PANTHER" id="PTHR30328">
    <property type="entry name" value="TRANSCRIPTIONAL REPRESSOR"/>
    <property type="match status" value="1"/>
</dbReference>
<protein>
    <submittedName>
        <fullName evidence="5">TetR family transcriptional regulator</fullName>
    </submittedName>
</protein>
<name>A0A941ITR9_9ACTN</name>
<dbReference type="Pfam" id="PF00440">
    <property type="entry name" value="TetR_N"/>
    <property type="match status" value="1"/>
</dbReference>
<dbReference type="PANTHER" id="PTHR30328:SF54">
    <property type="entry name" value="HTH-TYPE TRANSCRIPTIONAL REPRESSOR SCO4008"/>
    <property type="match status" value="1"/>
</dbReference>
<dbReference type="InterPro" id="IPR036271">
    <property type="entry name" value="Tet_transcr_reg_TetR-rel_C_sf"/>
</dbReference>
<dbReference type="AlphaFoldDB" id="A0A941ITR9"/>
<dbReference type="SUPFAM" id="SSF48498">
    <property type="entry name" value="Tetracyclin repressor-like, C-terminal domain"/>
    <property type="match status" value="1"/>
</dbReference>
<evidence type="ECO:0000313" key="6">
    <source>
        <dbReference type="Proteomes" id="UP000675781"/>
    </source>
</evidence>
<dbReference type="Proteomes" id="UP000675781">
    <property type="component" value="Unassembled WGS sequence"/>
</dbReference>
<dbReference type="InterPro" id="IPR050109">
    <property type="entry name" value="HTH-type_TetR-like_transc_reg"/>
</dbReference>
<dbReference type="Gene3D" id="1.10.357.10">
    <property type="entry name" value="Tetracycline Repressor, domain 2"/>
    <property type="match status" value="1"/>
</dbReference>
<dbReference type="InterPro" id="IPR009057">
    <property type="entry name" value="Homeodomain-like_sf"/>
</dbReference>